<evidence type="ECO:0008006" key="4">
    <source>
        <dbReference type="Google" id="ProtNLM"/>
    </source>
</evidence>
<organism evidence="2 3">
    <name type="scientific">Characodon lateralis</name>
    <dbReference type="NCBI Taxonomy" id="208331"/>
    <lineage>
        <taxon>Eukaryota</taxon>
        <taxon>Metazoa</taxon>
        <taxon>Chordata</taxon>
        <taxon>Craniata</taxon>
        <taxon>Vertebrata</taxon>
        <taxon>Euteleostomi</taxon>
        <taxon>Actinopterygii</taxon>
        <taxon>Neopterygii</taxon>
        <taxon>Teleostei</taxon>
        <taxon>Neoteleostei</taxon>
        <taxon>Acanthomorphata</taxon>
        <taxon>Ovalentaria</taxon>
        <taxon>Atherinomorphae</taxon>
        <taxon>Cyprinodontiformes</taxon>
        <taxon>Goodeidae</taxon>
        <taxon>Characodon</taxon>
    </lineage>
</organism>
<evidence type="ECO:0000313" key="2">
    <source>
        <dbReference type="EMBL" id="MED6293801.1"/>
    </source>
</evidence>
<keyword evidence="3" id="KW-1185">Reference proteome</keyword>
<name>A0ABU7F3E0_9TELE</name>
<evidence type="ECO:0000313" key="3">
    <source>
        <dbReference type="Proteomes" id="UP001352852"/>
    </source>
</evidence>
<evidence type="ECO:0000256" key="1">
    <source>
        <dbReference type="SAM" id="MobiDB-lite"/>
    </source>
</evidence>
<reference evidence="2 3" key="1">
    <citation type="submission" date="2021-06" db="EMBL/GenBank/DDBJ databases">
        <authorList>
            <person name="Palmer J.M."/>
        </authorList>
    </citation>
    <scope>NUCLEOTIDE SEQUENCE [LARGE SCALE GENOMIC DNA]</scope>
    <source>
        <strain evidence="2 3">CL_MEX2019</strain>
        <tissue evidence="2">Muscle</tissue>
    </source>
</reference>
<dbReference type="EMBL" id="JAHUTJ010074848">
    <property type="protein sequence ID" value="MED6293801.1"/>
    <property type="molecule type" value="Genomic_DNA"/>
</dbReference>
<protein>
    <recommendedName>
        <fullName evidence="4">THAP-type domain-containing protein</fullName>
    </recommendedName>
</protein>
<proteinExistence type="predicted"/>
<accession>A0ABU7F3E0</accession>
<comment type="caution">
    <text evidence="2">The sequence shown here is derived from an EMBL/GenBank/DDBJ whole genome shotgun (WGS) entry which is preliminary data.</text>
</comment>
<dbReference type="Proteomes" id="UP001352852">
    <property type="component" value="Unassembled WGS sequence"/>
</dbReference>
<feature type="region of interest" description="Disordered" evidence="1">
    <location>
        <begin position="1"/>
        <end position="34"/>
    </location>
</feature>
<sequence length="67" mass="7150">MVVCQRHFSSDSENSRGAANSKHHPSVSAEARPPVPAPLQFASFLLGPKLSPQETRIGKHACGACRP</sequence>
<gene>
    <name evidence="2" type="ORF">CHARACLAT_014396</name>
</gene>